<name>A0A1I7RMA2_BURXY</name>
<protein>
    <submittedName>
        <fullName evidence="2">(pine wood nematode) hypothetical protein</fullName>
    </submittedName>
</protein>
<dbReference type="EMBL" id="CAJFDI010000004">
    <property type="protein sequence ID" value="CAD5227909.1"/>
    <property type="molecule type" value="Genomic_DNA"/>
</dbReference>
<accession>A0A1I7RMA2</accession>
<organism evidence="3 5">
    <name type="scientific">Bursaphelenchus xylophilus</name>
    <name type="common">Pinewood nematode worm</name>
    <name type="synonym">Aphelenchoides xylophilus</name>
    <dbReference type="NCBI Taxonomy" id="6326"/>
    <lineage>
        <taxon>Eukaryota</taxon>
        <taxon>Metazoa</taxon>
        <taxon>Ecdysozoa</taxon>
        <taxon>Nematoda</taxon>
        <taxon>Chromadorea</taxon>
        <taxon>Rhabditida</taxon>
        <taxon>Tylenchina</taxon>
        <taxon>Tylenchomorpha</taxon>
        <taxon>Aphelenchoidea</taxon>
        <taxon>Aphelenchoididae</taxon>
        <taxon>Bursaphelenchus</taxon>
    </lineage>
</organism>
<evidence type="ECO:0000313" key="4">
    <source>
        <dbReference type="Proteomes" id="UP000659654"/>
    </source>
</evidence>
<reference evidence="2" key="2">
    <citation type="submission" date="2020-09" db="EMBL/GenBank/DDBJ databases">
        <authorList>
            <person name="Kikuchi T."/>
        </authorList>
    </citation>
    <scope>NUCLEOTIDE SEQUENCE</scope>
    <source>
        <strain evidence="2">Ka4C1</strain>
    </source>
</reference>
<sequence>MKLLALINLWAANLFVFVNAYYNSYYNQGYNYNSYQDSTNCQYNYYGCGAYNNINYDYYYQRYENYHPSYTATGYYSGSRGSYYGTPGIAGLWLVCHSCGRNGGGK</sequence>
<feature type="signal peptide" evidence="1">
    <location>
        <begin position="1"/>
        <end position="20"/>
    </location>
</feature>
<dbReference type="EMBL" id="CAJFCV020000004">
    <property type="protein sequence ID" value="CAG9118328.1"/>
    <property type="molecule type" value="Genomic_DNA"/>
</dbReference>
<gene>
    <name evidence="2" type="ORF">BXYJ_LOCUS10185</name>
</gene>
<evidence type="ECO:0000256" key="1">
    <source>
        <dbReference type="SAM" id="SignalP"/>
    </source>
</evidence>
<dbReference type="Proteomes" id="UP000095284">
    <property type="component" value="Unplaced"/>
</dbReference>
<dbReference type="Proteomes" id="UP000659654">
    <property type="component" value="Unassembled WGS sequence"/>
</dbReference>
<reference evidence="5" key="1">
    <citation type="submission" date="2016-11" db="UniProtKB">
        <authorList>
            <consortium name="WormBaseParasite"/>
        </authorList>
    </citation>
    <scope>IDENTIFICATION</scope>
</reference>
<keyword evidence="4" id="KW-1185">Reference proteome</keyword>
<evidence type="ECO:0000313" key="5">
    <source>
        <dbReference type="WBParaSite" id="BXY_0183700.1"/>
    </source>
</evidence>
<feature type="chain" id="PRO_5035399456" evidence="1">
    <location>
        <begin position="21"/>
        <end position="106"/>
    </location>
</feature>
<keyword evidence="1" id="KW-0732">Signal</keyword>
<evidence type="ECO:0000313" key="3">
    <source>
        <dbReference type="Proteomes" id="UP000095284"/>
    </source>
</evidence>
<dbReference type="Proteomes" id="UP000582659">
    <property type="component" value="Unassembled WGS sequence"/>
</dbReference>
<dbReference type="AlphaFoldDB" id="A0A1I7RMA2"/>
<dbReference type="WBParaSite" id="BXY_0183700.1">
    <property type="protein sequence ID" value="BXY_0183700.1"/>
    <property type="gene ID" value="BXY_0183700"/>
</dbReference>
<evidence type="ECO:0000313" key="2">
    <source>
        <dbReference type="EMBL" id="CAD5227909.1"/>
    </source>
</evidence>
<proteinExistence type="predicted"/>